<gene>
    <name evidence="1" type="ORF">NECAME_19290</name>
</gene>
<evidence type="ECO:0000313" key="2">
    <source>
        <dbReference type="Proteomes" id="UP000053676"/>
    </source>
</evidence>
<dbReference type="EMBL" id="KI667940">
    <property type="protein sequence ID" value="ETN71518.1"/>
    <property type="molecule type" value="Genomic_DNA"/>
</dbReference>
<organism evidence="1 2">
    <name type="scientific">Necator americanus</name>
    <name type="common">Human hookworm</name>
    <dbReference type="NCBI Taxonomy" id="51031"/>
    <lineage>
        <taxon>Eukaryota</taxon>
        <taxon>Metazoa</taxon>
        <taxon>Ecdysozoa</taxon>
        <taxon>Nematoda</taxon>
        <taxon>Chromadorea</taxon>
        <taxon>Rhabditida</taxon>
        <taxon>Rhabditina</taxon>
        <taxon>Rhabditomorpha</taxon>
        <taxon>Strongyloidea</taxon>
        <taxon>Ancylostomatidae</taxon>
        <taxon>Bunostominae</taxon>
        <taxon>Necator</taxon>
    </lineage>
</organism>
<dbReference type="AlphaFoldDB" id="W2SPR4"/>
<sequence>MTRFAPDPFDNPAAPPCFVTQHISNGTQPSHPPPLDSLFDSCRILYGCRAFDASVRPSISSFFMKSWKLKKNLSYVECERKRAQQNSCA</sequence>
<keyword evidence="2" id="KW-1185">Reference proteome</keyword>
<evidence type="ECO:0000313" key="1">
    <source>
        <dbReference type="EMBL" id="ETN71518.1"/>
    </source>
</evidence>
<dbReference type="KEGG" id="nai:NECAME_19290"/>
<accession>W2SPR4</accession>
<proteinExistence type="predicted"/>
<name>W2SPR4_NECAM</name>
<dbReference type="Proteomes" id="UP000053676">
    <property type="component" value="Unassembled WGS sequence"/>
</dbReference>
<feature type="non-terminal residue" evidence="1">
    <location>
        <position position="89"/>
    </location>
</feature>
<protein>
    <submittedName>
        <fullName evidence="1">Uncharacterized protein</fullName>
    </submittedName>
</protein>
<reference evidence="2" key="1">
    <citation type="journal article" date="2014" name="Nat. Genet.">
        <title>Genome of the human hookworm Necator americanus.</title>
        <authorList>
            <person name="Tang Y.T."/>
            <person name="Gao X."/>
            <person name="Rosa B.A."/>
            <person name="Abubucker S."/>
            <person name="Hallsworth-Pepin K."/>
            <person name="Martin J."/>
            <person name="Tyagi R."/>
            <person name="Heizer E."/>
            <person name="Zhang X."/>
            <person name="Bhonagiri-Palsikar V."/>
            <person name="Minx P."/>
            <person name="Warren W.C."/>
            <person name="Wang Q."/>
            <person name="Zhan B."/>
            <person name="Hotez P.J."/>
            <person name="Sternberg P.W."/>
            <person name="Dougall A."/>
            <person name="Gaze S.T."/>
            <person name="Mulvenna J."/>
            <person name="Sotillo J."/>
            <person name="Ranganathan S."/>
            <person name="Rabelo E.M."/>
            <person name="Wilson R.K."/>
            <person name="Felgner P.L."/>
            <person name="Bethony J."/>
            <person name="Hawdon J.M."/>
            <person name="Gasser R.B."/>
            <person name="Loukas A."/>
            <person name="Mitreva M."/>
        </authorList>
    </citation>
    <scope>NUCLEOTIDE SEQUENCE [LARGE SCALE GENOMIC DNA]</scope>
</reference>